<proteinExistence type="predicted"/>
<protein>
    <recommendedName>
        <fullName evidence="3">Fungal N-terminal domain-containing protein</fullName>
    </recommendedName>
</protein>
<dbReference type="Proteomes" id="UP000235371">
    <property type="component" value="Unassembled WGS sequence"/>
</dbReference>
<dbReference type="STRING" id="1095630.A0A2J6SW92"/>
<evidence type="ECO:0000313" key="1">
    <source>
        <dbReference type="EMBL" id="PMD55045.1"/>
    </source>
</evidence>
<name>A0A2J6SW92_9HELO</name>
<dbReference type="AlphaFoldDB" id="A0A2J6SW92"/>
<dbReference type="RefSeq" id="XP_024731949.1">
    <property type="nucleotide sequence ID" value="XM_024888833.1"/>
</dbReference>
<sequence length="301" mass="33421">MDPINVATSLVGLLGSAGRVVVLLLAVKKSIGEAPRMMDQMVSQVRELEICLSAVQSFLLGINSAPRRRISMIRVEQLVAILTEAVLTFSELEVLVTSIAKDKGRLPITSRLTTLWKEDVVTSIMLRLERHKSSLSLMLNIAQCESDLEAEQSRETLQSLVEQLLRSNHDISLRLQSIEENFETGSVITYCFRNGSMPNFPEGETHTEQSSQLEFSTVENVSHGSNLPTEGCAGYRTGFEVDLGTSRVYRRTERFKSDVSFTSSAVRSHAWSIFTGLSLSEVSTLSAIALPLYLNEIYNNK</sequence>
<organism evidence="1 2">
    <name type="scientific">Hyaloscypha bicolor E</name>
    <dbReference type="NCBI Taxonomy" id="1095630"/>
    <lineage>
        <taxon>Eukaryota</taxon>
        <taxon>Fungi</taxon>
        <taxon>Dikarya</taxon>
        <taxon>Ascomycota</taxon>
        <taxon>Pezizomycotina</taxon>
        <taxon>Leotiomycetes</taxon>
        <taxon>Helotiales</taxon>
        <taxon>Hyaloscyphaceae</taxon>
        <taxon>Hyaloscypha</taxon>
        <taxon>Hyaloscypha bicolor</taxon>
    </lineage>
</organism>
<evidence type="ECO:0008006" key="3">
    <source>
        <dbReference type="Google" id="ProtNLM"/>
    </source>
</evidence>
<dbReference type="InParanoid" id="A0A2J6SW92"/>
<dbReference type="OrthoDB" id="19923at2759"/>
<dbReference type="EMBL" id="KZ613856">
    <property type="protein sequence ID" value="PMD55045.1"/>
    <property type="molecule type" value="Genomic_DNA"/>
</dbReference>
<dbReference type="GeneID" id="36596909"/>
<gene>
    <name evidence="1" type="ORF">K444DRAFT_95581</name>
</gene>
<keyword evidence="2" id="KW-1185">Reference proteome</keyword>
<reference evidence="1 2" key="1">
    <citation type="submission" date="2016-04" db="EMBL/GenBank/DDBJ databases">
        <title>A degradative enzymes factory behind the ericoid mycorrhizal symbiosis.</title>
        <authorList>
            <consortium name="DOE Joint Genome Institute"/>
            <person name="Martino E."/>
            <person name="Morin E."/>
            <person name="Grelet G."/>
            <person name="Kuo A."/>
            <person name="Kohler A."/>
            <person name="Daghino S."/>
            <person name="Barry K."/>
            <person name="Choi C."/>
            <person name="Cichocki N."/>
            <person name="Clum A."/>
            <person name="Copeland A."/>
            <person name="Hainaut M."/>
            <person name="Haridas S."/>
            <person name="Labutti K."/>
            <person name="Lindquist E."/>
            <person name="Lipzen A."/>
            <person name="Khouja H.-R."/>
            <person name="Murat C."/>
            <person name="Ohm R."/>
            <person name="Olson A."/>
            <person name="Spatafora J."/>
            <person name="Veneault-Fourrey C."/>
            <person name="Henrissat B."/>
            <person name="Grigoriev I."/>
            <person name="Martin F."/>
            <person name="Perotto S."/>
        </authorList>
    </citation>
    <scope>NUCLEOTIDE SEQUENCE [LARGE SCALE GENOMIC DNA]</scope>
    <source>
        <strain evidence="1 2">E</strain>
    </source>
</reference>
<accession>A0A2J6SW92</accession>
<evidence type="ECO:0000313" key="2">
    <source>
        <dbReference type="Proteomes" id="UP000235371"/>
    </source>
</evidence>